<feature type="transmembrane region" description="Helical" evidence="1">
    <location>
        <begin position="34"/>
        <end position="58"/>
    </location>
</feature>
<dbReference type="AlphaFoldDB" id="A0A7S0T880"/>
<gene>
    <name evidence="2" type="ORF">PDEL0327_LOCUS214</name>
</gene>
<evidence type="ECO:0000256" key="1">
    <source>
        <dbReference type="SAM" id="Phobius"/>
    </source>
</evidence>
<dbReference type="EMBL" id="HBFG01000298">
    <property type="protein sequence ID" value="CAD8728388.1"/>
    <property type="molecule type" value="Transcribed_RNA"/>
</dbReference>
<accession>A0A7S0T880</accession>
<keyword evidence="1" id="KW-0812">Transmembrane</keyword>
<reference evidence="2" key="1">
    <citation type="submission" date="2021-01" db="EMBL/GenBank/DDBJ databases">
        <authorList>
            <person name="Corre E."/>
            <person name="Pelletier E."/>
            <person name="Niang G."/>
            <person name="Scheremetjew M."/>
            <person name="Finn R."/>
            <person name="Kale V."/>
            <person name="Holt S."/>
            <person name="Cochrane G."/>
            <person name="Meng A."/>
            <person name="Brown T."/>
            <person name="Cohen L."/>
        </authorList>
    </citation>
    <scope>NUCLEOTIDE SEQUENCE</scope>
    <source>
        <strain evidence="2">B596</strain>
    </source>
</reference>
<name>A0A7S0T880_9STRA</name>
<organism evidence="2">
    <name type="scientific">Pseudo-nitzschia delicatissima</name>
    <dbReference type="NCBI Taxonomy" id="44447"/>
    <lineage>
        <taxon>Eukaryota</taxon>
        <taxon>Sar</taxon>
        <taxon>Stramenopiles</taxon>
        <taxon>Ochrophyta</taxon>
        <taxon>Bacillariophyta</taxon>
        <taxon>Bacillariophyceae</taxon>
        <taxon>Bacillariophycidae</taxon>
        <taxon>Bacillariales</taxon>
        <taxon>Bacillariaceae</taxon>
        <taxon>Pseudo-nitzschia</taxon>
    </lineage>
</organism>
<keyword evidence="1" id="KW-1133">Transmembrane helix</keyword>
<keyword evidence="1" id="KW-0472">Membrane</keyword>
<proteinExistence type="predicted"/>
<protein>
    <submittedName>
        <fullName evidence="2">Uncharacterized protein</fullName>
    </submittedName>
</protein>
<evidence type="ECO:0000313" key="2">
    <source>
        <dbReference type="EMBL" id="CAD8728388.1"/>
    </source>
</evidence>
<sequence>MQQQEQTKTSPDVEEGQGDYVGSLRAENSKLRKLVGLFAVVAILAVAGLAAGITVAVLQSRKASAPPKVTTVYYFNDDATSSEGSGSIVDPVPVSNTTSSTIVLTAEDIYGETLAPFESIVDRIPVNEP</sequence>